<comment type="caution">
    <text evidence="2">The sequence shown here is derived from an EMBL/GenBank/DDBJ whole genome shotgun (WGS) entry which is preliminary data.</text>
</comment>
<dbReference type="Proteomes" id="UP000499080">
    <property type="component" value="Unassembled WGS sequence"/>
</dbReference>
<feature type="region of interest" description="Disordered" evidence="1">
    <location>
        <begin position="1"/>
        <end position="21"/>
    </location>
</feature>
<evidence type="ECO:0000313" key="2">
    <source>
        <dbReference type="EMBL" id="GBM54822.1"/>
    </source>
</evidence>
<name>A0A4Y2GLU4_ARAVE</name>
<evidence type="ECO:0000313" key="3">
    <source>
        <dbReference type="Proteomes" id="UP000499080"/>
    </source>
</evidence>
<organism evidence="2 3">
    <name type="scientific">Araneus ventricosus</name>
    <name type="common">Orbweaver spider</name>
    <name type="synonym">Epeira ventricosa</name>
    <dbReference type="NCBI Taxonomy" id="182803"/>
    <lineage>
        <taxon>Eukaryota</taxon>
        <taxon>Metazoa</taxon>
        <taxon>Ecdysozoa</taxon>
        <taxon>Arthropoda</taxon>
        <taxon>Chelicerata</taxon>
        <taxon>Arachnida</taxon>
        <taxon>Araneae</taxon>
        <taxon>Araneomorphae</taxon>
        <taxon>Entelegynae</taxon>
        <taxon>Araneoidea</taxon>
        <taxon>Araneidae</taxon>
        <taxon>Araneus</taxon>
    </lineage>
</organism>
<protein>
    <submittedName>
        <fullName evidence="2">Uncharacterized protein</fullName>
    </submittedName>
</protein>
<sequence length="196" mass="21450">MLGHQRKRVGGRDPQFSSYGLPTTRSHGPCFGARIIGMGHFALSSVVGSPRIAVARGFVGWLDRSGEMSVNSGSSKEASRRTGTSVQFVRATYLPVLMARVSAHGPLEWAISPYLPLWDRQESLLLEGLWGGSTVSVNARTSKEASWRTGTSVQFLRAIADRVCVAGTVLLVKFRPAINPRRRKWIAEELIMGRGL</sequence>
<reference evidence="2 3" key="1">
    <citation type="journal article" date="2019" name="Sci. Rep.">
        <title>Orb-weaving spider Araneus ventricosus genome elucidates the spidroin gene catalogue.</title>
        <authorList>
            <person name="Kono N."/>
            <person name="Nakamura H."/>
            <person name="Ohtoshi R."/>
            <person name="Moran D.A.P."/>
            <person name="Shinohara A."/>
            <person name="Yoshida Y."/>
            <person name="Fujiwara M."/>
            <person name="Mori M."/>
            <person name="Tomita M."/>
            <person name="Arakawa K."/>
        </authorList>
    </citation>
    <scope>NUCLEOTIDE SEQUENCE [LARGE SCALE GENOMIC DNA]</scope>
</reference>
<evidence type="ECO:0000256" key="1">
    <source>
        <dbReference type="SAM" id="MobiDB-lite"/>
    </source>
</evidence>
<keyword evidence="3" id="KW-1185">Reference proteome</keyword>
<accession>A0A4Y2GLU4</accession>
<dbReference type="AlphaFoldDB" id="A0A4Y2GLU4"/>
<gene>
    <name evidence="2" type="ORF">AVEN_6247_1</name>
</gene>
<proteinExistence type="predicted"/>
<dbReference type="EMBL" id="BGPR01001475">
    <property type="protein sequence ID" value="GBM54822.1"/>
    <property type="molecule type" value="Genomic_DNA"/>
</dbReference>